<dbReference type="Proteomes" id="UP000735302">
    <property type="component" value="Unassembled WGS sequence"/>
</dbReference>
<keyword evidence="2" id="KW-1185">Reference proteome</keyword>
<evidence type="ECO:0000313" key="2">
    <source>
        <dbReference type="Proteomes" id="UP000735302"/>
    </source>
</evidence>
<proteinExistence type="predicted"/>
<protein>
    <submittedName>
        <fullName evidence="1">Uncharacterized protein</fullName>
    </submittedName>
</protein>
<sequence>MALRHNAVCQEQSGPYSWFPDAWIKPGNHFTLRTPCPSLSFSHYSMQTQYCYQYLTLQTGTHYVWLGLLHTPTHPFSSATRLCSGTLPDTPYKSRSHQRKAKQILLHHSW</sequence>
<gene>
    <name evidence="1" type="ORF">PoB_001401500</name>
</gene>
<evidence type="ECO:0000313" key="1">
    <source>
        <dbReference type="EMBL" id="GFN87509.1"/>
    </source>
</evidence>
<comment type="caution">
    <text evidence="1">The sequence shown here is derived from an EMBL/GenBank/DDBJ whole genome shotgun (WGS) entry which is preliminary data.</text>
</comment>
<name>A0AAV3YX87_9GAST</name>
<reference evidence="1 2" key="1">
    <citation type="journal article" date="2021" name="Elife">
        <title>Chloroplast acquisition without the gene transfer in kleptoplastic sea slugs, Plakobranchus ocellatus.</title>
        <authorList>
            <person name="Maeda T."/>
            <person name="Takahashi S."/>
            <person name="Yoshida T."/>
            <person name="Shimamura S."/>
            <person name="Takaki Y."/>
            <person name="Nagai Y."/>
            <person name="Toyoda A."/>
            <person name="Suzuki Y."/>
            <person name="Arimoto A."/>
            <person name="Ishii H."/>
            <person name="Satoh N."/>
            <person name="Nishiyama T."/>
            <person name="Hasebe M."/>
            <person name="Maruyama T."/>
            <person name="Minagawa J."/>
            <person name="Obokata J."/>
            <person name="Shigenobu S."/>
        </authorList>
    </citation>
    <scope>NUCLEOTIDE SEQUENCE [LARGE SCALE GENOMIC DNA]</scope>
</reference>
<dbReference type="AlphaFoldDB" id="A0AAV3YX87"/>
<organism evidence="1 2">
    <name type="scientific">Plakobranchus ocellatus</name>
    <dbReference type="NCBI Taxonomy" id="259542"/>
    <lineage>
        <taxon>Eukaryota</taxon>
        <taxon>Metazoa</taxon>
        <taxon>Spiralia</taxon>
        <taxon>Lophotrochozoa</taxon>
        <taxon>Mollusca</taxon>
        <taxon>Gastropoda</taxon>
        <taxon>Heterobranchia</taxon>
        <taxon>Euthyneura</taxon>
        <taxon>Panpulmonata</taxon>
        <taxon>Sacoglossa</taxon>
        <taxon>Placobranchoidea</taxon>
        <taxon>Plakobranchidae</taxon>
        <taxon>Plakobranchus</taxon>
    </lineage>
</organism>
<dbReference type="EMBL" id="BLXT01001714">
    <property type="protein sequence ID" value="GFN87509.1"/>
    <property type="molecule type" value="Genomic_DNA"/>
</dbReference>
<accession>A0AAV3YX87</accession>